<name>A0A7W7VUE2_KITKI</name>
<organism evidence="10 11">
    <name type="scientific">Kitasatospora kifunensis</name>
    <name type="common">Streptomyces kifunensis</name>
    <dbReference type="NCBI Taxonomy" id="58351"/>
    <lineage>
        <taxon>Bacteria</taxon>
        <taxon>Bacillati</taxon>
        <taxon>Actinomycetota</taxon>
        <taxon>Actinomycetes</taxon>
        <taxon>Kitasatosporales</taxon>
        <taxon>Streptomycetaceae</taxon>
        <taxon>Kitasatospora</taxon>
    </lineage>
</organism>
<gene>
    <name evidence="10" type="ORF">FHR34_001388</name>
</gene>
<dbReference type="PROSITE" id="PS51884">
    <property type="entry name" value="CHAPLIN"/>
    <property type="match status" value="2"/>
</dbReference>
<proteinExistence type="predicted"/>
<feature type="compositionally biased region" description="Low complexity" evidence="7">
    <location>
        <begin position="132"/>
        <end position="178"/>
    </location>
</feature>
<dbReference type="Pfam" id="PF03777">
    <property type="entry name" value="ChpA-C"/>
    <property type="match status" value="2"/>
</dbReference>
<feature type="domain" description="Chaplin" evidence="9">
    <location>
        <begin position="172"/>
        <end position="212"/>
    </location>
</feature>
<dbReference type="EMBL" id="JACHJV010000001">
    <property type="protein sequence ID" value="MBB4922395.1"/>
    <property type="molecule type" value="Genomic_DNA"/>
</dbReference>
<evidence type="ECO:0000256" key="2">
    <source>
        <dbReference type="ARBA" id="ARBA00022512"/>
    </source>
</evidence>
<comment type="caution">
    <text evidence="10">The sequence shown here is derived from an EMBL/GenBank/DDBJ whole genome shotgun (WGS) entry which is preliminary data.</text>
</comment>
<protein>
    <recommendedName>
        <fullName evidence="9">Chaplin domain-containing protein</fullName>
    </recommendedName>
</protein>
<keyword evidence="4" id="KW-0732">Signal</keyword>
<dbReference type="InterPro" id="IPR005528">
    <property type="entry name" value="ChpA-H"/>
</dbReference>
<evidence type="ECO:0000256" key="3">
    <source>
        <dbReference type="ARBA" id="ARBA00022525"/>
    </source>
</evidence>
<evidence type="ECO:0000256" key="8">
    <source>
        <dbReference type="SAM" id="Phobius"/>
    </source>
</evidence>
<reference evidence="10 11" key="1">
    <citation type="submission" date="2020-08" db="EMBL/GenBank/DDBJ databases">
        <title>Sequencing the genomes of 1000 actinobacteria strains.</title>
        <authorList>
            <person name="Klenk H.-P."/>
        </authorList>
    </citation>
    <scope>NUCLEOTIDE SEQUENCE [LARGE SCALE GENOMIC DNA]</scope>
    <source>
        <strain evidence="10 11">DSM 41654</strain>
    </source>
</reference>
<feature type="region of interest" description="Disordered" evidence="7">
    <location>
        <begin position="68"/>
        <end position="181"/>
    </location>
</feature>
<evidence type="ECO:0000259" key="9">
    <source>
        <dbReference type="PROSITE" id="PS51884"/>
    </source>
</evidence>
<dbReference type="AlphaFoldDB" id="A0A7W7VUE2"/>
<keyword evidence="6" id="KW-0034">Amyloid</keyword>
<comment type="subcellular location">
    <subcellularLocation>
        <location evidence="1">Secreted</location>
        <location evidence="1">Cell wall</location>
    </subcellularLocation>
</comment>
<keyword evidence="11" id="KW-1185">Reference proteome</keyword>
<keyword evidence="8" id="KW-0812">Transmembrane</keyword>
<keyword evidence="8" id="KW-0472">Membrane</keyword>
<sequence>MATGSVLASTAGYAYASADASGAAVGSPGVGSGNTVQVPVDAPVNVCGNTVDVVGLLNPAYGNQCGNSSPHGGAVHGGQNGGGQNGGQGRGQQGGGQQGGGSQAGGSGDQNGPGGSQQGSWPGSPAMPGVPGTPAMPGGASPSGPVIHTPAGGHGSGSTSAGSSASGVSSHSPGVASGNTGQLPVDVPVNLCGDSINVVGALNPVMGNDCANHESTPVTPAPSTPIAPPAQTWPVQTPPAQTLPTGSTRAPAAPPVAVPVAAAVPVSAPAAAARPAAPAVKQLAFTGSQGLDVIAPAGLALLIAGGVLYRRSRTAA</sequence>
<keyword evidence="5" id="KW-0130">Cell adhesion</keyword>
<dbReference type="RefSeq" id="WP_376778398.1">
    <property type="nucleotide sequence ID" value="NZ_JACHJV010000001.1"/>
</dbReference>
<evidence type="ECO:0000256" key="7">
    <source>
        <dbReference type="SAM" id="MobiDB-lite"/>
    </source>
</evidence>
<feature type="transmembrane region" description="Helical" evidence="8">
    <location>
        <begin position="290"/>
        <end position="309"/>
    </location>
</feature>
<evidence type="ECO:0000256" key="6">
    <source>
        <dbReference type="ARBA" id="ARBA00023087"/>
    </source>
</evidence>
<evidence type="ECO:0000256" key="5">
    <source>
        <dbReference type="ARBA" id="ARBA00022889"/>
    </source>
</evidence>
<dbReference type="GO" id="GO:0007155">
    <property type="term" value="P:cell adhesion"/>
    <property type="evidence" value="ECO:0007669"/>
    <property type="project" value="UniProtKB-KW"/>
</dbReference>
<keyword evidence="2" id="KW-0134">Cell wall</keyword>
<keyword evidence="3" id="KW-0964">Secreted</keyword>
<evidence type="ECO:0000313" key="10">
    <source>
        <dbReference type="EMBL" id="MBB4922395.1"/>
    </source>
</evidence>
<feature type="compositionally biased region" description="Gly residues" evidence="7">
    <location>
        <begin position="74"/>
        <end position="117"/>
    </location>
</feature>
<accession>A0A7W7VUE2</accession>
<evidence type="ECO:0000256" key="4">
    <source>
        <dbReference type="ARBA" id="ARBA00022729"/>
    </source>
</evidence>
<evidence type="ECO:0000256" key="1">
    <source>
        <dbReference type="ARBA" id="ARBA00004191"/>
    </source>
</evidence>
<evidence type="ECO:0000313" key="11">
    <source>
        <dbReference type="Proteomes" id="UP000540506"/>
    </source>
</evidence>
<dbReference type="Proteomes" id="UP000540506">
    <property type="component" value="Unassembled WGS sequence"/>
</dbReference>
<feature type="domain" description="Chaplin" evidence="9">
    <location>
        <begin position="27"/>
        <end position="67"/>
    </location>
</feature>
<keyword evidence="8" id="KW-1133">Transmembrane helix</keyword>